<feature type="repeat" description="Filamin" evidence="3">
    <location>
        <begin position="113"/>
        <end position="192"/>
    </location>
</feature>
<comment type="caution">
    <text evidence="4">The sequence shown here is derived from an EMBL/GenBank/DDBJ whole genome shotgun (WGS) entry which is preliminary data.</text>
</comment>
<dbReference type="EMBL" id="LVZM01009791">
    <property type="protein sequence ID" value="OUC45374.1"/>
    <property type="molecule type" value="Genomic_DNA"/>
</dbReference>
<dbReference type="InterPro" id="IPR013783">
    <property type="entry name" value="Ig-like_fold"/>
</dbReference>
<protein>
    <submittedName>
        <fullName evidence="4">Putative Filamin/ABP280 repeat protein</fullName>
    </submittedName>
</protein>
<feature type="repeat" description="Filamin" evidence="3">
    <location>
        <begin position="190"/>
        <end position="285"/>
    </location>
</feature>
<dbReference type="PROSITE" id="PS50194">
    <property type="entry name" value="FILAMIN_REPEAT"/>
    <property type="match status" value="4"/>
</dbReference>
<accession>A0A1Y3EJU1</accession>
<sequence>MSLLGNRWRGGDGQPGRYMATVGLSEPCIIGSLVEILITPKDVTEGMILVEAISPTDRIIDCSVRRRSNVYKAKFVPDEIGEWKVCITYEDVHIQGSPFSCLVYNPNNAKVSGPETAVIGQEVRYTINTEEAGPGDATVKVCHERMLVPVMFERIDRGYYVARFVPEENGSYSVQVFLNGIPLKGSPFLLDVVDASSVKAYGSGLRTANVGHLATFHVAAESVEAKEIAVVVTAPSGKKKRARLFPGDEDDVYRVEWKPVETGKHYIDLRVHNQSVKSSPYSCDVGDPELVTVRNLPKQIKQSELGSPVTFTIDASTAGSGNLEIMINDGRVHCRVRDLGQRIYLATFVPVQPTAHVVQMTFNGSAVK</sequence>
<dbReference type="InterPro" id="IPR017868">
    <property type="entry name" value="Filamin/ABP280_repeat-like"/>
</dbReference>
<dbReference type="SMART" id="SM00557">
    <property type="entry name" value="IG_FLMN"/>
    <property type="match status" value="4"/>
</dbReference>
<dbReference type="GO" id="GO:0030036">
    <property type="term" value="P:actin cytoskeleton organization"/>
    <property type="evidence" value="ECO:0007669"/>
    <property type="project" value="InterPro"/>
</dbReference>
<dbReference type="InterPro" id="IPR014756">
    <property type="entry name" value="Ig_E-set"/>
</dbReference>
<dbReference type="Proteomes" id="UP000243006">
    <property type="component" value="Unassembled WGS sequence"/>
</dbReference>
<gene>
    <name evidence="4" type="ORF">D917_08492</name>
</gene>
<feature type="repeat" description="Filamin" evidence="3">
    <location>
        <begin position="283"/>
        <end position="368"/>
    </location>
</feature>
<dbReference type="PANTHER" id="PTHR38537">
    <property type="entry name" value="JITTERBUG, ISOFORM N"/>
    <property type="match status" value="1"/>
</dbReference>
<organism evidence="4 5">
    <name type="scientific">Trichinella nativa</name>
    <dbReference type="NCBI Taxonomy" id="6335"/>
    <lineage>
        <taxon>Eukaryota</taxon>
        <taxon>Metazoa</taxon>
        <taxon>Ecdysozoa</taxon>
        <taxon>Nematoda</taxon>
        <taxon>Enoplea</taxon>
        <taxon>Dorylaimia</taxon>
        <taxon>Trichinellida</taxon>
        <taxon>Trichinellidae</taxon>
        <taxon>Trichinella</taxon>
    </lineage>
</organism>
<dbReference type="SUPFAM" id="SSF81296">
    <property type="entry name" value="E set domains"/>
    <property type="match status" value="4"/>
</dbReference>
<feature type="repeat" description="Filamin" evidence="3">
    <location>
        <begin position="23"/>
        <end position="103"/>
    </location>
</feature>
<evidence type="ECO:0000256" key="1">
    <source>
        <dbReference type="ARBA" id="ARBA00009238"/>
    </source>
</evidence>
<proteinExistence type="inferred from homology"/>
<evidence type="ECO:0000313" key="5">
    <source>
        <dbReference type="Proteomes" id="UP000243006"/>
    </source>
</evidence>
<evidence type="ECO:0000256" key="3">
    <source>
        <dbReference type="PROSITE-ProRule" id="PRU00087"/>
    </source>
</evidence>
<dbReference type="InterPro" id="IPR044801">
    <property type="entry name" value="Filamin"/>
</dbReference>
<comment type="similarity">
    <text evidence="1">Belongs to the filamin family.</text>
</comment>
<dbReference type="InterPro" id="IPR001298">
    <property type="entry name" value="Filamin/ABP280_rpt"/>
</dbReference>
<reference evidence="4 5" key="1">
    <citation type="submission" date="2015-04" db="EMBL/GenBank/DDBJ databases">
        <title>Draft genome of the roundworm Trichinella nativa.</title>
        <authorList>
            <person name="Mitreva M."/>
        </authorList>
    </citation>
    <scope>NUCLEOTIDE SEQUENCE [LARGE SCALE GENOMIC DNA]</scope>
    <source>
        <strain evidence="4 5">ISS45</strain>
    </source>
</reference>
<dbReference type="AlphaFoldDB" id="A0A1Y3EJU1"/>
<evidence type="ECO:0000313" key="4">
    <source>
        <dbReference type="EMBL" id="OUC45374.1"/>
    </source>
</evidence>
<dbReference type="GO" id="GO:0051015">
    <property type="term" value="F:actin filament binding"/>
    <property type="evidence" value="ECO:0007669"/>
    <property type="project" value="InterPro"/>
</dbReference>
<dbReference type="Pfam" id="PF00630">
    <property type="entry name" value="Filamin"/>
    <property type="match status" value="4"/>
</dbReference>
<evidence type="ECO:0000256" key="2">
    <source>
        <dbReference type="ARBA" id="ARBA00022737"/>
    </source>
</evidence>
<name>A0A1Y3EJU1_9BILA</name>
<keyword evidence="2" id="KW-0677">Repeat</keyword>
<dbReference type="PANTHER" id="PTHR38537:SF16">
    <property type="entry name" value="CALPONIN-HOMOLOGY (CH) DOMAIN-CONTAINING PROTEIN"/>
    <property type="match status" value="1"/>
</dbReference>
<dbReference type="Gene3D" id="2.60.40.10">
    <property type="entry name" value="Immunoglobulins"/>
    <property type="match status" value="4"/>
</dbReference>
<feature type="non-terminal residue" evidence="4">
    <location>
        <position position="368"/>
    </location>
</feature>